<feature type="transmembrane region" description="Helical" evidence="6">
    <location>
        <begin position="271"/>
        <end position="292"/>
    </location>
</feature>
<evidence type="ECO:0000313" key="7">
    <source>
        <dbReference type="EMBL" id="MBB5152839.1"/>
    </source>
</evidence>
<dbReference type="EMBL" id="JACHIW010000001">
    <property type="protein sequence ID" value="MBB5152839.1"/>
    <property type="molecule type" value="Genomic_DNA"/>
</dbReference>
<feature type="transmembrane region" description="Helical" evidence="6">
    <location>
        <begin position="74"/>
        <end position="100"/>
    </location>
</feature>
<gene>
    <name evidence="7" type="ORF">BJ970_000373</name>
</gene>
<evidence type="ECO:0000256" key="2">
    <source>
        <dbReference type="ARBA" id="ARBA00009773"/>
    </source>
</evidence>
<proteinExistence type="inferred from homology"/>
<evidence type="ECO:0000313" key="8">
    <source>
        <dbReference type="Proteomes" id="UP000584374"/>
    </source>
</evidence>
<protein>
    <submittedName>
        <fullName evidence="7">Putative PurR-regulated permease PerM</fullName>
    </submittedName>
</protein>
<feature type="transmembrane region" description="Helical" evidence="6">
    <location>
        <begin position="237"/>
        <end position="259"/>
    </location>
</feature>
<reference evidence="7 8" key="1">
    <citation type="submission" date="2020-08" db="EMBL/GenBank/DDBJ databases">
        <title>Sequencing the genomes of 1000 actinobacteria strains.</title>
        <authorList>
            <person name="Klenk H.-P."/>
        </authorList>
    </citation>
    <scope>NUCLEOTIDE SEQUENCE [LARGE SCALE GENOMIC DNA]</scope>
    <source>
        <strain evidence="7 8">DSM 45584</strain>
    </source>
</reference>
<feature type="transmembrane region" description="Helical" evidence="6">
    <location>
        <begin position="312"/>
        <end position="334"/>
    </location>
</feature>
<feature type="transmembrane region" description="Helical" evidence="6">
    <location>
        <begin position="149"/>
        <end position="176"/>
    </location>
</feature>
<comment type="subcellular location">
    <subcellularLocation>
        <location evidence="1">Membrane</location>
        <topology evidence="1">Multi-pass membrane protein</topology>
    </subcellularLocation>
</comment>
<dbReference type="PANTHER" id="PTHR21716:SF64">
    <property type="entry name" value="AI-2 TRANSPORT PROTEIN TQSA"/>
    <property type="match status" value="1"/>
</dbReference>
<dbReference type="RefSeq" id="WP_312864061.1">
    <property type="nucleotide sequence ID" value="NZ_JACHIW010000001.1"/>
</dbReference>
<dbReference type="GO" id="GO:0016020">
    <property type="term" value="C:membrane"/>
    <property type="evidence" value="ECO:0007669"/>
    <property type="project" value="UniProtKB-SubCell"/>
</dbReference>
<evidence type="ECO:0000256" key="5">
    <source>
        <dbReference type="ARBA" id="ARBA00023136"/>
    </source>
</evidence>
<feature type="transmembrane region" description="Helical" evidence="6">
    <location>
        <begin position="209"/>
        <end position="231"/>
    </location>
</feature>
<keyword evidence="4 6" id="KW-1133">Transmembrane helix</keyword>
<accession>A0A840Q286</accession>
<dbReference type="Pfam" id="PF01594">
    <property type="entry name" value="AI-2E_transport"/>
    <property type="match status" value="1"/>
</dbReference>
<evidence type="ECO:0000256" key="3">
    <source>
        <dbReference type="ARBA" id="ARBA00022692"/>
    </source>
</evidence>
<feature type="transmembrane region" description="Helical" evidence="6">
    <location>
        <begin position="21"/>
        <end position="39"/>
    </location>
</feature>
<keyword evidence="5 6" id="KW-0472">Membrane</keyword>
<dbReference type="InterPro" id="IPR002549">
    <property type="entry name" value="AI-2E-like"/>
</dbReference>
<comment type="similarity">
    <text evidence="2">Belongs to the autoinducer-2 exporter (AI-2E) (TC 2.A.86) family.</text>
</comment>
<comment type="caution">
    <text evidence="7">The sequence shown here is derived from an EMBL/GenBank/DDBJ whole genome shotgun (WGS) entry which is preliminary data.</text>
</comment>
<evidence type="ECO:0000256" key="6">
    <source>
        <dbReference type="SAM" id="Phobius"/>
    </source>
</evidence>
<dbReference type="AlphaFoldDB" id="A0A840Q286"/>
<evidence type="ECO:0000256" key="1">
    <source>
        <dbReference type="ARBA" id="ARBA00004141"/>
    </source>
</evidence>
<evidence type="ECO:0000256" key="4">
    <source>
        <dbReference type="ARBA" id="ARBA00022989"/>
    </source>
</evidence>
<name>A0A840Q286_9PSEU</name>
<dbReference type="PANTHER" id="PTHR21716">
    <property type="entry name" value="TRANSMEMBRANE PROTEIN"/>
    <property type="match status" value="1"/>
</dbReference>
<dbReference type="GO" id="GO:0055085">
    <property type="term" value="P:transmembrane transport"/>
    <property type="evidence" value="ECO:0007669"/>
    <property type="project" value="TreeGrafter"/>
</dbReference>
<sequence>MANHRRDPATPAGERADRLPRGLVVLLGMASAVVVVAGVRTASWLIAPTFLALVIVIATNPVPVWLIRKGCPRWLATLTLILVVYAVLIAFALVVVVSVARLATILPEYAQRADALGAELSKALAKFGIGPEQIKAAGSTVNYGQLAGFIGTLLSGIASVSTNLVFLLALLLFLGIETGGVGRRMEIVSTYHPRMAGALGGFTHGTRSYLVVSTVFGLIVAVLDTIALALLGVPLPVLWGLLAFVTNYIPNIGFIIGLLPPVLLALLEGGWQLAIVVTVVYIVLNFVVQSLIQPRVVGDAVGLSVTVTLLSLVFWTWAIGPLGAVLAVPLTLLAKALLVDSDPRAAWASAFLVSDRVSAERAERKSPRTEGN</sequence>
<feature type="transmembrane region" description="Helical" evidence="6">
    <location>
        <begin position="45"/>
        <end position="67"/>
    </location>
</feature>
<dbReference type="Proteomes" id="UP000584374">
    <property type="component" value="Unassembled WGS sequence"/>
</dbReference>
<organism evidence="7 8">
    <name type="scientific">Saccharopolyspora phatthalungensis</name>
    <dbReference type="NCBI Taxonomy" id="664693"/>
    <lineage>
        <taxon>Bacteria</taxon>
        <taxon>Bacillati</taxon>
        <taxon>Actinomycetota</taxon>
        <taxon>Actinomycetes</taxon>
        <taxon>Pseudonocardiales</taxon>
        <taxon>Pseudonocardiaceae</taxon>
        <taxon>Saccharopolyspora</taxon>
    </lineage>
</organism>
<keyword evidence="8" id="KW-1185">Reference proteome</keyword>
<keyword evidence="3 6" id="KW-0812">Transmembrane</keyword>